<comment type="caution">
    <text evidence="1">The sequence shown here is derived from an EMBL/GenBank/DDBJ whole genome shotgun (WGS) entry which is preliminary data.</text>
</comment>
<reference evidence="1 2" key="1">
    <citation type="submission" date="2024-06" db="EMBL/GenBank/DDBJ databases">
        <title>Pontibacter populi HYL7-15.</title>
        <authorList>
            <person name="Kim M.K."/>
        </authorList>
    </citation>
    <scope>NUCLEOTIDE SEQUENCE [LARGE SCALE GENOMIC DNA]</scope>
    <source>
        <strain evidence="1 2">HYL7-15</strain>
    </source>
</reference>
<dbReference type="Proteomes" id="UP001476807">
    <property type="component" value="Unassembled WGS sequence"/>
</dbReference>
<evidence type="ECO:0008006" key="3">
    <source>
        <dbReference type="Google" id="ProtNLM"/>
    </source>
</evidence>
<keyword evidence="2" id="KW-1185">Reference proteome</keyword>
<name>A0ABV1RVD0_9BACT</name>
<organism evidence="1 2">
    <name type="scientific">Pontibacter populi</name>
    <dbReference type="NCBI Taxonomy" id="890055"/>
    <lineage>
        <taxon>Bacteria</taxon>
        <taxon>Pseudomonadati</taxon>
        <taxon>Bacteroidota</taxon>
        <taxon>Cytophagia</taxon>
        <taxon>Cytophagales</taxon>
        <taxon>Hymenobacteraceae</taxon>
        <taxon>Pontibacter</taxon>
    </lineage>
</organism>
<evidence type="ECO:0000313" key="2">
    <source>
        <dbReference type="Proteomes" id="UP001476807"/>
    </source>
</evidence>
<gene>
    <name evidence="1" type="ORF">ABS362_10660</name>
</gene>
<dbReference type="RefSeq" id="WP_350412458.1">
    <property type="nucleotide sequence ID" value="NZ_JBEOKT010000008.1"/>
</dbReference>
<proteinExistence type="predicted"/>
<dbReference type="EMBL" id="JBEOKT010000008">
    <property type="protein sequence ID" value="MER2998007.1"/>
    <property type="molecule type" value="Genomic_DNA"/>
</dbReference>
<evidence type="ECO:0000313" key="1">
    <source>
        <dbReference type="EMBL" id="MER2998007.1"/>
    </source>
</evidence>
<sequence>MACEKEDDATKNEQAKELITGFVIIDPDNNPIQDIGEPNEQHFTGGSVAVSSYPNPTMNVITVSVSSSTPSKMSVWLTFAQLDQSLKTTTYYMPPAGTPGTVAQEFAADMDVAGNVSFDVNITALPPGPYRLYFKMGQELAWRNVIIKRQ</sequence>
<protein>
    <recommendedName>
        <fullName evidence="3">DUF4625 domain-containing protein</fullName>
    </recommendedName>
</protein>
<accession>A0ABV1RVD0</accession>